<evidence type="ECO:0000313" key="2">
    <source>
        <dbReference type="Proteomes" id="UP000255165"/>
    </source>
</evidence>
<evidence type="ECO:0000313" key="1">
    <source>
        <dbReference type="EMBL" id="RDK11319.1"/>
    </source>
</evidence>
<name>A0A370P0B3_9BURK</name>
<proteinExistence type="predicted"/>
<reference evidence="2" key="1">
    <citation type="submission" date="2018-06" db="EMBL/GenBank/DDBJ databases">
        <authorList>
            <person name="Feng T."/>
            <person name="Jeon C.O."/>
        </authorList>
    </citation>
    <scope>NUCLEOTIDE SEQUENCE [LARGE SCALE GENOMIC DNA]</scope>
    <source>
        <strain evidence="2">S23</strain>
    </source>
</reference>
<gene>
    <name evidence="1" type="ORF">DN412_05705</name>
</gene>
<sequence>MQDRATSKQETVLTAIPVACIDSLERISAGMGCLLLLLEIQSERSEACHSAYCLLAMLKAELDQATEKLCPEDWLESLPLPAHDEA</sequence>
<protein>
    <recommendedName>
        <fullName evidence="3">DUF1484 domain-containing protein</fullName>
    </recommendedName>
</protein>
<keyword evidence="2" id="KW-1185">Reference proteome</keyword>
<comment type="caution">
    <text evidence="1">The sequence shown here is derived from an EMBL/GenBank/DDBJ whole genome shotgun (WGS) entry which is preliminary data.</text>
</comment>
<dbReference type="Proteomes" id="UP000255165">
    <property type="component" value="Unassembled WGS sequence"/>
</dbReference>
<organism evidence="1 2">
    <name type="scientific">Cupriavidus lacunae</name>
    <dbReference type="NCBI Taxonomy" id="2666307"/>
    <lineage>
        <taxon>Bacteria</taxon>
        <taxon>Pseudomonadati</taxon>
        <taxon>Pseudomonadota</taxon>
        <taxon>Betaproteobacteria</taxon>
        <taxon>Burkholderiales</taxon>
        <taxon>Burkholderiaceae</taxon>
        <taxon>Cupriavidus</taxon>
    </lineage>
</organism>
<dbReference type="EMBL" id="QKWJ01000004">
    <property type="protein sequence ID" value="RDK11319.1"/>
    <property type="molecule type" value="Genomic_DNA"/>
</dbReference>
<accession>A0A370P0B3</accession>
<evidence type="ECO:0008006" key="3">
    <source>
        <dbReference type="Google" id="ProtNLM"/>
    </source>
</evidence>
<dbReference type="AlphaFoldDB" id="A0A370P0B3"/>
<dbReference type="RefSeq" id="WP_115013616.1">
    <property type="nucleotide sequence ID" value="NZ_QKWJ01000004.1"/>
</dbReference>